<evidence type="ECO:0000313" key="4">
    <source>
        <dbReference type="Proteomes" id="UP000198802"/>
    </source>
</evidence>
<feature type="compositionally biased region" description="Low complexity" evidence="1">
    <location>
        <begin position="276"/>
        <end position="294"/>
    </location>
</feature>
<evidence type="ECO:0000313" key="3">
    <source>
        <dbReference type="EMBL" id="CUU59992.1"/>
    </source>
</evidence>
<evidence type="ECO:0000256" key="1">
    <source>
        <dbReference type="SAM" id="MobiDB-lite"/>
    </source>
</evidence>
<dbReference type="InterPro" id="IPR036779">
    <property type="entry name" value="LysM_dom_sf"/>
</dbReference>
<evidence type="ECO:0008006" key="5">
    <source>
        <dbReference type="Google" id="ProtNLM"/>
    </source>
</evidence>
<dbReference type="CDD" id="cd00118">
    <property type="entry name" value="LysM"/>
    <property type="match status" value="1"/>
</dbReference>
<feature type="compositionally biased region" description="Polar residues" evidence="1">
    <location>
        <begin position="155"/>
        <end position="165"/>
    </location>
</feature>
<name>A0A0S4QZ11_9ACTN</name>
<feature type="compositionally biased region" description="Polar residues" evidence="1">
    <location>
        <begin position="295"/>
        <end position="313"/>
    </location>
</feature>
<gene>
    <name evidence="3" type="ORF">Ga0074812_13422</name>
</gene>
<feature type="transmembrane region" description="Helical" evidence="2">
    <location>
        <begin position="54"/>
        <end position="84"/>
    </location>
</feature>
<keyword evidence="4" id="KW-1185">Reference proteome</keyword>
<evidence type="ECO:0000256" key="2">
    <source>
        <dbReference type="SAM" id="Phobius"/>
    </source>
</evidence>
<dbReference type="InterPro" id="IPR018392">
    <property type="entry name" value="LysM"/>
</dbReference>
<feature type="region of interest" description="Disordered" evidence="1">
    <location>
        <begin position="229"/>
        <end position="369"/>
    </location>
</feature>
<organism evidence="3 4">
    <name type="scientific">Parafrankia irregularis</name>
    <dbReference type="NCBI Taxonomy" id="795642"/>
    <lineage>
        <taxon>Bacteria</taxon>
        <taxon>Bacillati</taxon>
        <taxon>Actinomycetota</taxon>
        <taxon>Actinomycetes</taxon>
        <taxon>Frankiales</taxon>
        <taxon>Frankiaceae</taxon>
        <taxon>Parafrankia</taxon>
    </lineage>
</organism>
<dbReference type="Gene3D" id="3.10.350.10">
    <property type="entry name" value="LysM domain"/>
    <property type="match status" value="1"/>
</dbReference>
<feature type="compositionally biased region" description="Low complexity" evidence="1">
    <location>
        <begin position="319"/>
        <end position="362"/>
    </location>
</feature>
<keyword evidence="2" id="KW-1133">Transmembrane helix</keyword>
<accession>A0A0S4QZ11</accession>
<reference evidence="4" key="1">
    <citation type="submission" date="2015-11" db="EMBL/GenBank/DDBJ databases">
        <authorList>
            <person name="Varghese N."/>
        </authorList>
    </citation>
    <scope>NUCLEOTIDE SEQUENCE [LARGE SCALE GENOMIC DNA]</scope>
    <source>
        <strain evidence="4">DSM 45899</strain>
    </source>
</reference>
<feature type="region of interest" description="Disordered" evidence="1">
    <location>
        <begin position="147"/>
        <end position="198"/>
    </location>
</feature>
<keyword evidence="2" id="KW-0472">Membrane</keyword>
<feature type="compositionally biased region" description="Low complexity" evidence="1">
    <location>
        <begin position="172"/>
        <end position="197"/>
    </location>
</feature>
<feature type="transmembrane region" description="Helical" evidence="2">
    <location>
        <begin position="105"/>
        <end position="124"/>
    </location>
</feature>
<feature type="transmembrane region" description="Helical" evidence="2">
    <location>
        <begin position="12"/>
        <end position="34"/>
    </location>
</feature>
<protein>
    <recommendedName>
        <fullName evidence="5">LysM domain-containing protein</fullName>
    </recommendedName>
</protein>
<sequence>MISGARRDIAARVGGATAALGIAAVLVLLGPRLADFPSKPGEVWPWFRGTPELALANCLGLIAWICLLWLCAGVVLGALAALPGAAGRVFAALARRVLPRAVRRIVEVGLGVTLVAASVSPLVAASPASAATTTGSAHATAVTQSVSAAPGGTGTASPQTSQNSWPFLGHDNTGPNNTGPNGSGLESTTTGSPSTGSADELRAAVGDVLPDDLLIVPLTPVRAAGTAAAPAQSTALTARDPASLPAATTTTPASEQGWPSLSHPTNSKPGPPPGQPGASGPTSQSGTTSQSGPTNATSPTNQPSPTRPTSATSRPAAGQSSPSSQPSQPDTAPRPPAATVDPVVPAAPLGTGTPATAPGAPAQNPMSSADGSAEIVVLRGDSLWTIVARHLGPGATSDQIAAEWPRWWSANADVIGPDPDLILPGQRLVPPPAS</sequence>
<dbReference type="Proteomes" id="UP000198802">
    <property type="component" value="Unassembled WGS sequence"/>
</dbReference>
<keyword evidence="2" id="KW-0812">Transmembrane</keyword>
<feature type="compositionally biased region" description="Low complexity" evidence="1">
    <location>
        <begin position="229"/>
        <end position="254"/>
    </location>
</feature>
<proteinExistence type="predicted"/>
<dbReference type="EMBL" id="FAOZ01000034">
    <property type="protein sequence ID" value="CUU59992.1"/>
    <property type="molecule type" value="Genomic_DNA"/>
</dbReference>
<dbReference type="AlphaFoldDB" id="A0A0S4QZ11"/>